<name>A0A9X7IQZ9_9MYCO</name>
<dbReference type="InterPro" id="IPR025110">
    <property type="entry name" value="AMP-bd_C"/>
</dbReference>
<dbReference type="PANTHER" id="PTHR24096">
    <property type="entry name" value="LONG-CHAIN-FATTY-ACID--COA LIGASE"/>
    <property type="match status" value="1"/>
</dbReference>
<dbReference type="AlphaFoldDB" id="A0A9X7IQZ9"/>
<feature type="domain" description="AMP-dependent synthetase/ligase" evidence="1">
    <location>
        <begin position="8"/>
        <end position="340"/>
    </location>
</feature>
<dbReference type="SUPFAM" id="SSF56801">
    <property type="entry name" value="Acetyl-CoA synthetase-like"/>
    <property type="match status" value="1"/>
</dbReference>
<keyword evidence="4" id="KW-1185">Reference proteome</keyword>
<dbReference type="Proteomes" id="UP000237911">
    <property type="component" value="Unassembled WGS sequence"/>
</dbReference>
<comment type="caution">
    <text evidence="3">The sequence shown here is derived from an EMBL/GenBank/DDBJ whole genome shotgun (WGS) entry which is preliminary data.</text>
</comment>
<evidence type="ECO:0000259" key="1">
    <source>
        <dbReference type="Pfam" id="PF00501"/>
    </source>
</evidence>
<dbReference type="GO" id="GO:0016405">
    <property type="term" value="F:CoA-ligase activity"/>
    <property type="evidence" value="ECO:0007669"/>
    <property type="project" value="TreeGrafter"/>
</dbReference>
<evidence type="ECO:0000259" key="2">
    <source>
        <dbReference type="Pfam" id="PF13193"/>
    </source>
</evidence>
<dbReference type="PROSITE" id="PS00455">
    <property type="entry name" value="AMP_BINDING"/>
    <property type="match status" value="1"/>
</dbReference>
<feature type="domain" description="AMP-binding enzyme C-terminal" evidence="2">
    <location>
        <begin position="389"/>
        <end position="462"/>
    </location>
</feature>
<reference evidence="3 4" key="1">
    <citation type="submission" date="2018-02" db="EMBL/GenBank/DDBJ databases">
        <title>Draft genome sequence of Mycobacterium virginiense isolated from mud of a swine farm in Japan.</title>
        <authorList>
            <person name="Ohya K."/>
        </authorList>
    </citation>
    <scope>NUCLEOTIDE SEQUENCE [LARGE SCALE GENOMIC DNA]</scope>
    <source>
        <strain evidence="3 4">GF75</strain>
    </source>
</reference>
<dbReference type="Gene3D" id="3.40.50.12780">
    <property type="entry name" value="N-terminal domain of ligase-like"/>
    <property type="match status" value="1"/>
</dbReference>
<dbReference type="InterPro" id="IPR042099">
    <property type="entry name" value="ANL_N_sf"/>
</dbReference>
<proteinExistence type="predicted"/>
<dbReference type="Gene3D" id="3.30.300.30">
    <property type="match status" value="1"/>
</dbReference>
<dbReference type="InterPro" id="IPR020845">
    <property type="entry name" value="AMP-binding_CS"/>
</dbReference>
<gene>
    <name evidence="3" type="ORF">C5U48_03925</name>
</gene>
<accession>A0A9X7IQZ9</accession>
<evidence type="ECO:0000313" key="4">
    <source>
        <dbReference type="Proteomes" id="UP000237911"/>
    </source>
</evidence>
<sequence>MSSGSSTAVLAFEDRQWRLPEIDALAGDLAAVLAADGVRAGDRVALMSSNRPEFVIAVCAIWRLGAIVALISPAWKRDEVAHALTLVQPRCALGDHPVLAELMPMRHLDDVMAEIPAGSWDGAPPRAGSDALLVFSSGTTGLPKAVRHTHASLAAAVRHWRDALALTAVDRIQVATPPSHILGLLNILTALQVGAWVRLHRRFDIDTMLTSIGSDKITVEMAVAPIALAIAAHPNLESFDLSSLRFIMWGATPVTAAVADTVTRRTGVPFVPAYGTSELPVIACNPLGAARLDDAVPDTVGRPVPGVQLQVVDVETGEQLSAGVPGEIVVRSESLMAGYLPASATAEVVRDGWFHTGDVGYLDAGGWLRITDRCKEMIKVRGFQVAPAEIEAVLHEHPAVADCGVFGVPDERDGEAIVAAVALRAPVSDDELCALVSDRLASYKRLRRVVVVPEIPRLPSGKLLRRLLKERLWMSG</sequence>
<protein>
    <submittedName>
        <fullName evidence="3">AMP-dependent synthetase</fullName>
    </submittedName>
</protein>
<evidence type="ECO:0000313" key="3">
    <source>
        <dbReference type="EMBL" id="PQM53630.1"/>
    </source>
</evidence>
<dbReference type="Pfam" id="PF13193">
    <property type="entry name" value="AMP-binding_C"/>
    <property type="match status" value="1"/>
</dbReference>
<dbReference type="InterPro" id="IPR045851">
    <property type="entry name" value="AMP-bd_C_sf"/>
</dbReference>
<dbReference type="Pfam" id="PF00501">
    <property type="entry name" value="AMP-binding"/>
    <property type="match status" value="1"/>
</dbReference>
<dbReference type="EMBL" id="PUEV01000014">
    <property type="protein sequence ID" value="PQM53630.1"/>
    <property type="molecule type" value="Genomic_DNA"/>
</dbReference>
<organism evidence="3 4">
    <name type="scientific">Mycolicibacter virginiensis</name>
    <dbReference type="NCBI Taxonomy" id="1795032"/>
    <lineage>
        <taxon>Bacteria</taxon>
        <taxon>Bacillati</taxon>
        <taxon>Actinomycetota</taxon>
        <taxon>Actinomycetes</taxon>
        <taxon>Mycobacteriales</taxon>
        <taxon>Mycobacteriaceae</taxon>
        <taxon>Mycolicibacter</taxon>
    </lineage>
</organism>
<dbReference type="InterPro" id="IPR000873">
    <property type="entry name" value="AMP-dep_synth/lig_dom"/>
</dbReference>